<organism evidence="1">
    <name type="scientific">Picea sitchensis</name>
    <name type="common">Sitka spruce</name>
    <name type="synonym">Pinus sitchensis</name>
    <dbReference type="NCBI Taxonomy" id="3332"/>
    <lineage>
        <taxon>Eukaryota</taxon>
        <taxon>Viridiplantae</taxon>
        <taxon>Streptophyta</taxon>
        <taxon>Embryophyta</taxon>
        <taxon>Tracheophyta</taxon>
        <taxon>Spermatophyta</taxon>
        <taxon>Pinopsida</taxon>
        <taxon>Pinidae</taxon>
        <taxon>Conifers I</taxon>
        <taxon>Pinales</taxon>
        <taxon>Pinaceae</taxon>
        <taxon>Picea</taxon>
    </lineage>
</organism>
<dbReference type="AlphaFoldDB" id="A0A6B9XVK8"/>
<geneLocation type="mitochondrion" evidence="1"/>
<evidence type="ECO:0000313" key="1">
    <source>
        <dbReference type="EMBL" id="QHR90351.1"/>
    </source>
</evidence>
<name>A0A6B9XVK8_PICSI</name>
<proteinExistence type="predicted"/>
<gene>
    <name evidence="1" type="primary">orf04397</name>
    <name evidence="1" type="ORF">Q903MT_gene4374</name>
</gene>
<dbReference type="EMBL" id="MK697699">
    <property type="protein sequence ID" value="QHR90351.1"/>
    <property type="molecule type" value="Genomic_DNA"/>
</dbReference>
<reference evidence="1" key="1">
    <citation type="submission" date="2019-03" db="EMBL/GenBank/DDBJ databases">
        <title>Largest Complete Mitochondrial Genome of a Gymnosperm, Sitka Spruce (Picea sitchensis), Indicates Complex Physical Structure.</title>
        <authorList>
            <person name="Jackman S.D."/>
            <person name="Coombe L."/>
            <person name="Warren R."/>
            <person name="Kirk H."/>
            <person name="Trinh E."/>
            <person name="McLeod T."/>
            <person name="Pleasance S."/>
            <person name="Pandoh P."/>
            <person name="Zhao Y."/>
            <person name="Coope R."/>
            <person name="Bousquet J."/>
            <person name="Bohlmann J.C."/>
            <person name="Jones S.J.M."/>
            <person name="Birol I."/>
        </authorList>
    </citation>
    <scope>NUCLEOTIDE SEQUENCE</scope>
    <source>
        <strain evidence="1">Q903</strain>
    </source>
</reference>
<keyword evidence="1" id="KW-0496">Mitochondrion</keyword>
<protein>
    <submittedName>
        <fullName evidence="1">Uncharacterized protein</fullName>
    </submittedName>
</protein>
<sequence>MEGWIPRPFPIKCGSSNRHYPYPRYLMLPTAPMGRERHEPPH</sequence>
<accession>A0A6B9XVK8</accession>